<gene>
    <name evidence="1" type="ORF">SEMRO_786_G202240.1</name>
</gene>
<evidence type="ECO:0000313" key="1">
    <source>
        <dbReference type="EMBL" id="CAB9516481.1"/>
    </source>
</evidence>
<reference evidence="1" key="1">
    <citation type="submission" date="2020-06" db="EMBL/GenBank/DDBJ databases">
        <authorList>
            <consortium name="Plant Systems Biology data submission"/>
        </authorList>
    </citation>
    <scope>NUCLEOTIDE SEQUENCE</scope>
    <source>
        <strain evidence="1">D6</strain>
    </source>
</reference>
<dbReference type="AlphaFoldDB" id="A0A9N8EC03"/>
<protein>
    <submittedName>
        <fullName evidence="1">Uncharacterized protein</fullName>
    </submittedName>
</protein>
<keyword evidence="2" id="KW-1185">Reference proteome</keyword>
<name>A0A9N8EC03_9STRA</name>
<organism evidence="1 2">
    <name type="scientific">Seminavis robusta</name>
    <dbReference type="NCBI Taxonomy" id="568900"/>
    <lineage>
        <taxon>Eukaryota</taxon>
        <taxon>Sar</taxon>
        <taxon>Stramenopiles</taxon>
        <taxon>Ochrophyta</taxon>
        <taxon>Bacillariophyta</taxon>
        <taxon>Bacillariophyceae</taxon>
        <taxon>Bacillariophycidae</taxon>
        <taxon>Naviculales</taxon>
        <taxon>Naviculaceae</taxon>
        <taxon>Seminavis</taxon>
    </lineage>
</organism>
<dbReference type="EMBL" id="CAICTM010000785">
    <property type="protein sequence ID" value="CAB9516481.1"/>
    <property type="molecule type" value="Genomic_DNA"/>
</dbReference>
<sequence>MCQRTLSQEEPLSLAIVPFKRGLALSPLSCYDTVSETSISTTGSSTGSTCSSDANDGDIQLIQRPSSRGISSSCALRHFEVELSLAAVSSATTLVLSGFIERSTRHDIYALRDFLVRDDCPCQTVQFQDDVAYASNFRRFAYKKENINHHIQAICLRKNICLDYQIRLDLDVDDLALDSVLSLLAEVKKHPEVRQLSIAGHLNPTQERTLLQKLTSLLRQDDRDWTCVNVFTGFVNTTGNDDHDDYQQWRDIMMEYMEIFSQLYTKYNIPIDIRPCCD</sequence>
<dbReference type="Proteomes" id="UP001153069">
    <property type="component" value="Unassembled WGS sequence"/>
</dbReference>
<proteinExistence type="predicted"/>
<accession>A0A9N8EC03</accession>
<comment type="caution">
    <text evidence="1">The sequence shown here is derived from an EMBL/GenBank/DDBJ whole genome shotgun (WGS) entry which is preliminary data.</text>
</comment>
<evidence type="ECO:0000313" key="2">
    <source>
        <dbReference type="Proteomes" id="UP001153069"/>
    </source>
</evidence>